<dbReference type="EMBL" id="JSVC01000022">
    <property type="protein sequence ID" value="KIC93134.1"/>
    <property type="molecule type" value="Genomic_DNA"/>
</dbReference>
<keyword evidence="2" id="KW-1185">Reference proteome</keyword>
<organism evidence="1 2">
    <name type="scientific">Flavihumibacter solisilvae</name>
    <dbReference type="NCBI Taxonomy" id="1349421"/>
    <lineage>
        <taxon>Bacteria</taxon>
        <taxon>Pseudomonadati</taxon>
        <taxon>Bacteroidota</taxon>
        <taxon>Chitinophagia</taxon>
        <taxon>Chitinophagales</taxon>
        <taxon>Chitinophagaceae</taxon>
        <taxon>Flavihumibacter</taxon>
    </lineage>
</organism>
<proteinExistence type="predicted"/>
<comment type="caution">
    <text evidence="1">The sequence shown here is derived from an EMBL/GenBank/DDBJ whole genome shotgun (WGS) entry which is preliminary data.</text>
</comment>
<sequence>MVLVSHTLFAQFKMIAESPLIDEPEKGFTKILLLKNGYTAYFHFSKKDGFDVKLYDEKHQLKVEKHHVPSYNKLKSASIEGLFEINGNIVLMVSEWDDKTPVLYRFVIDGKTAGILSTESIAQLDRLNYPKRAALKFDVPIPGFWVKKDPGSDHYALAMMHSFESDRNKRIEVIYYGPDHKEIGHAFYTSPEGKYKYMNYIDMAVIGRQTVCILAYGYNTKASGGEEEELVIANLDAGAKEVRVKKLDFTHNVSITGAIVRYNPGTKKLNLLASALKDRKSNTVVSYLVFLDPFTGVLDAQHEIYPAQAVTKSFEVFGSKDPFKGTPQNFHIQPDGSFAVMYEEAEIYMSFEKGKTDNGGLNRLAIGFFDVMGKEIRSYLVPKRQYMYHTPMYPFYQLDRETRGQEMHWENQYKSFTYLSGPKKSYVLMNDIERNREAIKKGKLVMIQGVHECDAYYFPLNGEEVMPDRAYFFGHPENKKIHNMSMFTISSYNHELNLLATLKMEDIADKKNVRIVWLNPE</sequence>
<protein>
    <submittedName>
        <fullName evidence="1">Uncharacterized protein</fullName>
    </submittedName>
</protein>
<dbReference type="Proteomes" id="UP000031408">
    <property type="component" value="Unassembled WGS sequence"/>
</dbReference>
<dbReference type="STRING" id="1349421.OI18_19135"/>
<gene>
    <name evidence="1" type="ORF">OI18_19135</name>
</gene>
<evidence type="ECO:0000313" key="2">
    <source>
        <dbReference type="Proteomes" id="UP000031408"/>
    </source>
</evidence>
<reference evidence="1 2" key="1">
    <citation type="submission" date="2014-11" db="EMBL/GenBank/DDBJ databases">
        <title>Genome sequence of Flavihumibacter solisilvae 3-3.</title>
        <authorList>
            <person name="Zhou G."/>
            <person name="Li M."/>
            <person name="Wang G."/>
        </authorList>
    </citation>
    <scope>NUCLEOTIDE SEQUENCE [LARGE SCALE GENOMIC DNA]</scope>
    <source>
        <strain evidence="1 2">3-3</strain>
    </source>
</reference>
<evidence type="ECO:0000313" key="1">
    <source>
        <dbReference type="EMBL" id="KIC93134.1"/>
    </source>
</evidence>
<name>A0A0C1IRR3_9BACT</name>
<accession>A0A0C1IRR3</accession>
<dbReference type="AlphaFoldDB" id="A0A0C1IRR3"/>